<name>A0A542CTQ8_AMYCI</name>
<feature type="compositionally biased region" description="Basic and acidic residues" evidence="1">
    <location>
        <begin position="1"/>
        <end position="18"/>
    </location>
</feature>
<comment type="caution">
    <text evidence="2">The sequence shown here is derived from an EMBL/GenBank/DDBJ whole genome shotgun (WGS) entry which is preliminary data.</text>
</comment>
<gene>
    <name evidence="2" type="ORF">FB471_6359</name>
</gene>
<protein>
    <submittedName>
        <fullName evidence="2">Uncharacterized protein</fullName>
    </submittedName>
</protein>
<dbReference type="Proteomes" id="UP000320876">
    <property type="component" value="Unassembled WGS sequence"/>
</dbReference>
<accession>A0A542CTQ8</accession>
<organism evidence="2 3">
    <name type="scientific">Amycolatopsis cihanbeyliensis</name>
    <dbReference type="NCBI Taxonomy" id="1128664"/>
    <lineage>
        <taxon>Bacteria</taxon>
        <taxon>Bacillati</taxon>
        <taxon>Actinomycetota</taxon>
        <taxon>Actinomycetes</taxon>
        <taxon>Pseudonocardiales</taxon>
        <taxon>Pseudonocardiaceae</taxon>
        <taxon>Amycolatopsis</taxon>
    </lineage>
</organism>
<feature type="compositionally biased region" description="Basic and acidic residues" evidence="1">
    <location>
        <begin position="26"/>
        <end position="40"/>
    </location>
</feature>
<proteinExistence type="predicted"/>
<reference evidence="2 3" key="1">
    <citation type="submission" date="2019-06" db="EMBL/GenBank/DDBJ databases">
        <title>Sequencing the genomes of 1000 actinobacteria strains.</title>
        <authorList>
            <person name="Klenk H.-P."/>
        </authorList>
    </citation>
    <scope>NUCLEOTIDE SEQUENCE [LARGE SCALE GENOMIC DNA]</scope>
    <source>
        <strain evidence="2 3">DSM 45679</strain>
    </source>
</reference>
<dbReference type="AlphaFoldDB" id="A0A542CTQ8"/>
<feature type="compositionally biased region" description="Acidic residues" evidence="1">
    <location>
        <begin position="41"/>
        <end position="52"/>
    </location>
</feature>
<evidence type="ECO:0000313" key="3">
    <source>
        <dbReference type="Proteomes" id="UP000320876"/>
    </source>
</evidence>
<feature type="region of interest" description="Disordered" evidence="1">
    <location>
        <begin position="1"/>
        <end position="52"/>
    </location>
</feature>
<keyword evidence="3" id="KW-1185">Reference proteome</keyword>
<sequence>MARHELPADRGDGHEKGRYTHGNTKPIEESSPDKRSKDDRGDDDSDRNDDQR</sequence>
<dbReference type="RefSeq" id="WP_170221066.1">
    <property type="nucleotide sequence ID" value="NZ_VFML01000002.1"/>
</dbReference>
<evidence type="ECO:0000313" key="2">
    <source>
        <dbReference type="EMBL" id="TQI94201.1"/>
    </source>
</evidence>
<evidence type="ECO:0000256" key="1">
    <source>
        <dbReference type="SAM" id="MobiDB-lite"/>
    </source>
</evidence>
<dbReference type="EMBL" id="VFML01000002">
    <property type="protein sequence ID" value="TQI94201.1"/>
    <property type="molecule type" value="Genomic_DNA"/>
</dbReference>